<feature type="compositionally biased region" description="Basic and acidic residues" evidence="1">
    <location>
        <begin position="169"/>
        <end position="193"/>
    </location>
</feature>
<sequence>MSTNSHPPKTQSGFFNDLGELGGNHAQFSEVCTALYERELLFIAHSGITNASILKRRIGGLPHHIRSVARYFVTNPTPLSTDTYNGSWYAKQPKAAPRLPQDTDATAQWFRKHADYGLIVPVLIKTIEGIHLELDAIDKTMLVDDVVHLNKHGWFTVEGINRGNSQEAKQSEKRASSHDEDSYRESQQKGLENRGSFDSKVLLKPTKTIMASACSGHAWNFKSRVSPRALSIREMRLSTQINWKNFTLLK</sequence>
<dbReference type="Proteomes" id="UP000478837">
    <property type="component" value="Unassembled WGS sequence"/>
</dbReference>
<protein>
    <submittedName>
        <fullName evidence="2">Uncharacterized protein</fullName>
    </submittedName>
</protein>
<evidence type="ECO:0000313" key="3">
    <source>
        <dbReference type="Proteomes" id="UP000478837"/>
    </source>
</evidence>
<feature type="region of interest" description="Disordered" evidence="1">
    <location>
        <begin position="165"/>
        <end position="193"/>
    </location>
</feature>
<evidence type="ECO:0000256" key="1">
    <source>
        <dbReference type="SAM" id="MobiDB-lite"/>
    </source>
</evidence>
<name>A0A6L9MQL9_9ALTE</name>
<dbReference type="RefSeq" id="WP_163110086.1">
    <property type="nucleotide sequence ID" value="NZ_JAAAWP010000002.1"/>
</dbReference>
<dbReference type="EMBL" id="JAAAWP010000002">
    <property type="protein sequence ID" value="NDW20544.1"/>
    <property type="molecule type" value="Genomic_DNA"/>
</dbReference>
<gene>
    <name evidence="2" type="ORF">GTW09_03295</name>
</gene>
<comment type="caution">
    <text evidence="2">The sequence shown here is derived from an EMBL/GenBank/DDBJ whole genome shotgun (WGS) entry which is preliminary data.</text>
</comment>
<keyword evidence="3" id="KW-1185">Reference proteome</keyword>
<evidence type="ECO:0000313" key="2">
    <source>
        <dbReference type="EMBL" id="NDW20544.1"/>
    </source>
</evidence>
<accession>A0A6L9MQL9</accession>
<reference evidence="2 3" key="1">
    <citation type="submission" date="2020-01" db="EMBL/GenBank/DDBJ databases">
        <title>Genomes of bacteria type strains.</title>
        <authorList>
            <person name="Chen J."/>
            <person name="Zhu S."/>
            <person name="Yang J."/>
        </authorList>
    </citation>
    <scope>NUCLEOTIDE SEQUENCE [LARGE SCALE GENOMIC DNA]</scope>
    <source>
        <strain evidence="2 3">LMG 22958</strain>
    </source>
</reference>
<organism evidence="2 3">
    <name type="scientific">Alteromonas hispanica</name>
    <dbReference type="NCBI Taxonomy" id="315421"/>
    <lineage>
        <taxon>Bacteria</taxon>
        <taxon>Pseudomonadati</taxon>
        <taxon>Pseudomonadota</taxon>
        <taxon>Gammaproteobacteria</taxon>
        <taxon>Alteromonadales</taxon>
        <taxon>Alteromonadaceae</taxon>
        <taxon>Alteromonas/Salinimonas group</taxon>
        <taxon>Alteromonas</taxon>
    </lineage>
</organism>
<dbReference type="AlphaFoldDB" id="A0A6L9MQL9"/>
<proteinExistence type="predicted"/>